<dbReference type="Proteomes" id="UP000292282">
    <property type="component" value="Unassembled WGS sequence"/>
</dbReference>
<organism evidence="1 2">
    <name type="scientific">Hamiltosporidium tvaerminnensis</name>
    <dbReference type="NCBI Taxonomy" id="1176355"/>
    <lineage>
        <taxon>Eukaryota</taxon>
        <taxon>Fungi</taxon>
        <taxon>Fungi incertae sedis</taxon>
        <taxon>Microsporidia</taxon>
        <taxon>Dubosqiidae</taxon>
        <taxon>Hamiltosporidium</taxon>
    </lineage>
</organism>
<evidence type="ECO:0000313" key="2">
    <source>
        <dbReference type="Proteomes" id="UP000292282"/>
    </source>
</evidence>
<comment type="caution">
    <text evidence="1">The sequence shown here is derived from an EMBL/GenBank/DDBJ whole genome shotgun (WGS) entry which is preliminary data.</text>
</comment>
<evidence type="ECO:0000313" key="1">
    <source>
        <dbReference type="EMBL" id="TBU10196.1"/>
    </source>
</evidence>
<protein>
    <submittedName>
        <fullName evidence="1">Uncharacterized protein</fullName>
    </submittedName>
</protein>
<dbReference type="OrthoDB" id="2194511at2759"/>
<reference evidence="1 2" key="1">
    <citation type="submission" date="2017-12" db="EMBL/GenBank/DDBJ databases">
        <authorList>
            <person name="Pombert J.-F."/>
            <person name="Haag K.L."/>
            <person name="Ebert D."/>
        </authorList>
    </citation>
    <scope>NUCLEOTIDE SEQUENCE [LARGE SCALE GENOMIC DNA]</scope>
    <source>
        <strain evidence="1">IL-G-3</strain>
    </source>
</reference>
<dbReference type="EMBL" id="PITK01001949">
    <property type="protein sequence ID" value="TBU10196.1"/>
    <property type="molecule type" value="Genomic_DNA"/>
</dbReference>
<dbReference type="VEuPathDB" id="MicrosporidiaDB:CWI38_1949p0010"/>
<sequence length="148" mass="17117">MEHLNNVVYAYYRTIHCAKNKSTFMLFFAQPGFKNPLSRSIIVEKETSTMVPAIDVHLDIVLVEENAADTEWYLEIALIDIMIPSDVAKHSKNYRERILESNNSNKLKRDLSIGDQFLIKKDFDMNTKTKKAPFESFYDISVYTVTAI</sequence>
<name>A0A4Q9LQ69_9MICR</name>
<keyword evidence="2" id="KW-1185">Reference proteome</keyword>
<dbReference type="AlphaFoldDB" id="A0A4Q9LQ69"/>
<accession>A0A4Q9LQ69</accession>
<gene>
    <name evidence="1" type="ORF">CWI38_1949p0010</name>
</gene>
<proteinExistence type="predicted"/>